<keyword evidence="1" id="KW-1133">Transmembrane helix</keyword>
<dbReference type="AlphaFoldDB" id="A0A2K8KIG0"/>
<dbReference type="Proteomes" id="UP000231179">
    <property type="component" value="Chromosome"/>
</dbReference>
<sequence length="248" mass="28830">MFKNKYLWLLLCTIFFSSLFSLLQFLLLENYSVTERFNVIILITKQKLIFLSALAFGFLVGKELVVNIDYFLSKKISDKHYQKLVTTSKLILKFVFIAGLVPSLIYFWSINLNSIVNHQLYETVVSIDLLQAKINNIVDLMTLRANLLYLSFTSLILVLIAGFVSYLINLLSLKYAQELRRQKLEPIVVAASFEKNETEQELSANQSDYFGFEVSTCWFLKIILKIAHNKTNNLRNYKKRLFPKIVLI</sequence>
<proteinExistence type="predicted"/>
<evidence type="ECO:0000256" key="1">
    <source>
        <dbReference type="SAM" id="Phobius"/>
    </source>
</evidence>
<keyword evidence="1" id="KW-0472">Membrane</keyword>
<name>A0A2K8KIG0_9MOLU</name>
<feature type="transmembrane region" description="Helical" evidence="1">
    <location>
        <begin position="147"/>
        <end position="173"/>
    </location>
</feature>
<keyword evidence="3" id="KW-1185">Reference proteome</keyword>
<keyword evidence="1" id="KW-0812">Transmembrane</keyword>
<feature type="transmembrane region" description="Helical" evidence="1">
    <location>
        <begin position="7"/>
        <end position="28"/>
    </location>
</feature>
<feature type="transmembrane region" description="Helical" evidence="1">
    <location>
        <begin position="48"/>
        <end position="70"/>
    </location>
</feature>
<evidence type="ECO:0000313" key="2">
    <source>
        <dbReference type="EMBL" id="ATX71468.1"/>
    </source>
</evidence>
<evidence type="ECO:0000313" key="3">
    <source>
        <dbReference type="Proteomes" id="UP000231179"/>
    </source>
</evidence>
<feature type="transmembrane region" description="Helical" evidence="1">
    <location>
        <begin position="90"/>
        <end position="110"/>
    </location>
</feature>
<reference evidence="2 3" key="1">
    <citation type="submission" date="2017-11" db="EMBL/GenBank/DDBJ databases">
        <title>Complete genome sequence of Spiroplasma clarkii CN-5 (DSM 19994).</title>
        <authorList>
            <person name="Tsai Y.-M."/>
            <person name="Chang A."/>
            <person name="Lo W.-S."/>
            <person name="Kuo C.-H."/>
        </authorList>
    </citation>
    <scope>NUCLEOTIDE SEQUENCE [LARGE SCALE GENOMIC DNA]</scope>
    <source>
        <strain evidence="2 3">CN-5</strain>
    </source>
</reference>
<accession>A0A2K8KIG0</accession>
<organism evidence="2 3">
    <name type="scientific">Spiroplasma clarkii</name>
    <dbReference type="NCBI Taxonomy" id="2139"/>
    <lineage>
        <taxon>Bacteria</taxon>
        <taxon>Bacillati</taxon>
        <taxon>Mycoplasmatota</taxon>
        <taxon>Mollicutes</taxon>
        <taxon>Entomoplasmatales</taxon>
        <taxon>Spiroplasmataceae</taxon>
        <taxon>Spiroplasma</taxon>
    </lineage>
</organism>
<gene>
    <name evidence="2" type="ORF">SCLAR_v1c11680</name>
</gene>
<protein>
    <submittedName>
        <fullName evidence="2">Uncharacterized protein</fullName>
    </submittedName>
</protein>
<dbReference type="EMBL" id="CP024870">
    <property type="protein sequence ID" value="ATX71468.1"/>
    <property type="molecule type" value="Genomic_DNA"/>
</dbReference>